<keyword evidence="2" id="KW-1185">Reference proteome</keyword>
<name>A0A9W8GVQ3_9FUNG</name>
<reference evidence="1" key="1">
    <citation type="submission" date="2022-07" db="EMBL/GenBank/DDBJ databases">
        <title>Phylogenomic reconstructions and comparative analyses of Kickxellomycotina fungi.</title>
        <authorList>
            <person name="Reynolds N.K."/>
            <person name="Stajich J.E."/>
            <person name="Barry K."/>
            <person name="Grigoriev I.V."/>
            <person name="Crous P."/>
            <person name="Smith M.E."/>
        </authorList>
    </citation>
    <scope>NUCLEOTIDE SEQUENCE</scope>
    <source>
        <strain evidence="1">BCRC 34297</strain>
    </source>
</reference>
<dbReference type="AlphaFoldDB" id="A0A9W8GVQ3"/>
<comment type="caution">
    <text evidence="1">The sequence shown here is derived from an EMBL/GenBank/DDBJ whole genome shotgun (WGS) entry which is preliminary data.</text>
</comment>
<dbReference type="Proteomes" id="UP001140011">
    <property type="component" value="Unassembled WGS sequence"/>
</dbReference>
<evidence type="ECO:0000313" key="1">
    <source>
        <dbReference type="EMBL" id="KAJ2749192.1"/>
    </source>
</evidence>
<sequence>LRRLDCGGGYPFGTDLILFRGNAATLKILQLTLTHDLALALLRRNVFTPASHPKLKCVMLMLHSSMRSANYTDNPEIIQLIMDFGPGAAIKRISQWFIDQAPLPVFSLFGKHDNLQVLALPDMRLSLWDSMTLIKSLPLLLDLHSKAPTLDPMPAGITKRGLVKYVCSNYSPIGTRFRGWHIEDGYVGNVDGVKPFLLLALACPNFDYVAVFHFTREAFSELLEKTIDTATYKKYAPRLRRLLPHIPE</sequence>
<gene>
    <name evidence="1" type="ORF">GGI19_005783</name>
</gene>
<protein>
    <submittedName>
        <fullName evidence="1">Uncharacterized protein</fullName>
    </submittedName>
</protein>
<evidence type="ECO:0000313" key="2">
    <source>
        <dbReference type="Proteomes" id="UP001140011"/>
    </source>
</evidence>
<accession>A0A9W8GVQ3</accession>
<feature type="non-terminal residue" evidence="1">
    <location>
        <position position="1"/>
    </location>
</feature>
<proteinExistence type="predicted"/>
<organism evidence="1 2">
    <name type="scientific">Coemansia pectinata</name>
    <dbReference type="NCBI Taxonomy" id="1052879"/>
    <lineage>
        <taxon>Eukaryota</taxon>
        <taxon>Fungi</taxon>
        <taxon>Fungi incertae sedis</taxon>
        <taxon>Zoopagomycota</taxon>
        <taxon>Kickxellomycotina</taxon>
        <taxon>Kickxellomycetes</taxon>
        <taxon>Kickxellales</taxon>
        <taxon>Kickxellaceae</taxon>
        <taxon>Coemansia</taxon>
    </lineage>
</organism>
<dbReference type="EMBL" id="JANBUH010000855">
    <property type="protein sequence ID" value="KAJ2749192.1"/>
    <property type="molecule type" value="Genomic_DNA"/>
</dbReference>
<dbReference type="OrthoDB" id="5573619at2759"/>